<dbReference type="VEuPathDB" id="TrichDB:TVAGG3_0926860"/>
<sequence>MKGSKNIKKEPKEIDVDEHAELYSARFDLIKSREALQQANFEKDELTKEILEKREQLRNYKGMITERNDLISEIQALQLQLKQSNEYADTLSNENIKLHREISALRSKVDSGSLLDKNQTEQFKNLQLKYQKKADKYHKLKTQFKIDQNQLEIHKNKLSSLTLDNDASNLKTELLIEEITTLKLELAEKDNDYVKMKHDTEQNLLKAQSALSTHQLLTNENELLQKQLAEIRRDKYNIDQEAIKLRVELENAKNRISEMELREESNKQTIAEEHQKRNEQAIKLTKYISASREMRSMIQDKDQTIGDLRAQISEQDNNLRQRRDEIANLKSSLADAYTAKTELAQTKQKLNELTLQAEAHKQKNDILQQSLDSQMQMNKNLSSEIISARKQAADLNSKHDNLKYEMSKQQSRYDTAMQTLQDQNSKLNKQVENYKKELQNQMEDYESKMLGQAAEYETKLKEQNDRLTGTINQQQEEFNAKLTDMDRRNQMQSRSLGDTFKKVNDLTNEVNELQKLKEDIAQLVPQNNPGKADLLADVKSLVDTKNAAVEQLKSVNKEMKAAKTKYEQFMHDVLKLPVYSSPPTSISLAKEITSALSAASEKVSNLQKEKDDLNSENEKKKSIFNSLQGIIGTTLATNTPNALPQNSTTKIEAISYEKIPEVLSQKVSQIQGENAKLMHIMNQAKSFVEFDLPENLPVALAKEKSDQMQLQHIISDKENEIKRINEVLQKEKENTEKYEKAKKDMLKQIDDIKQEKEEIEQQMNIIQKQVSAILPGATSFQALPQALTTINNELEAAKTNRETFIRDLCRAVHCDEPKETKILETIKNLTQKLANAEEGQQSIATVLGALTSGDQKQIVSQITQLQAKERSLENLKTELLKADPRATPETAPRIIKELKDNLQKEKEKRMSLVTQLGTVLGTKEEENLPIALNKLVQDLNQHVSMHTNFVDALGGIVKTTEEKEIPLAVKKVTEDFTAERYQHAQLLGQIGGLLNINSPDDNVIFNGVQSLVQELQKEKAKSLELERCHANFVDSLMKITGANDESAVPSATSSLKNALEQTQELINTIVAIVTHKNKKDVNFLLPLSPQVTATVTAALNDLVRKYDSLRSDADLVIKDGIEFGYTGSSVSECAKFITEQEVTKKAQEMHEDTFAKLKQVREENAKERELLEKRNQEANRKLAELRQQKIEQNEEALNKQAELRTEIGDLQKQMRKAASDVEAAQRLRFELVRLAAKEVYDIGTLKAGLTDSEIRRLQL</sequence>
<feature type="coiled-coil region" evidence="1">
    <location>
        <begin position="305"/>
        <end position="623"/>
    </location>
</feature>
<dbReference type="STRING" id="5722.A2E8T3"/>
<dbReference type="EMBL" id="DS113329">
    <property type="protein sequence ID" value="EAY10915.1"/>
    <property type="molecule type" value="Genomic_DNA"/>
</dbReference>
<accession>A2E8T3</accession>
<feature type="coiled-coil region" evidence="1">
    <location>
        <begin position="1154"/>
        <end position="1227"/>
    </location>
</feature>
<evidence type="ECO:0000256" key="1">
    <source>
        <dbReference type="SAM" id="Coils"/>
    </source>
</evidence>
<protein>
    <submittedName>
        <fullName evidence="2">Uncharacterized protein</fullName>
    </submittedName>
</protein>
<feature type="coiled-coil region" evidence="1">
    <location>
        <begin position="858"/>
        <end position="915"/>
    </location>
</feature>
<name>A2E8T3_TRIV3</name>
<proteinExistence type="predicted"/>
<dbReference type="Proteomes" id="UP000001542">
    <property type="component" value="Unassembled WGS sequence"/>
</dbReference>
<organism evidence="2 3">
    <name type="scientific">Trichomonas vaginalis (strain ATCC PRA-98 / G3)</name>
    <dbReference type="NCBI Taxonomy" id="412133"/>
    <lineage>
        <taxon>Eukaryota</taxon>
        <taxon>Metamonada</taxon>
        <taxon>Parabasalia</taxon>
        <taxon>Trichomonadida</taxon>
        <taxon>Trichomonadidae</taxon>
        <taxon>Trichomonas</taxon>
    </lineage>
</organism>
<dbReference type="RefSeq" id="XP_001323138.1">
    <property type="nucleotide sequence ID" value="XM_001323103.1"/>
</dbReference>
<evidence type="ECO:0000313" key="3">
    <source>
        <dbReference type="Proteomes" id="UP000001542"/>
    </source>
</evidence>
<dbReference type="AlphaFoldDB" id="A2E8T3"/>
<dbReference type="InParanoid" id="A2E8T3"/>
<dbReference type="KEGG" id="tva:4768852"/>
<feature type="coiled-coil region" evidence="1">
    <location>
        <begin position="714"/>
        <end position="769"/>
    </location>
</feature>
<reference evidence="2" key="2">
    <citation type="journal article" date="2007" name="Science">
        <title>Draft genome sequence of the sexually transmitted pathogen Trichomonas vaginalis.</title>
        <authorList>
            <person name="Carlton J.M."/>
            <person name="Hirt R.P."/>
            <person name="Silva J.C."/>
            <person name="Delcher A.L."/>
            <person name="Schatz M."/>
            <person name="Zhao Q."/>
            <person name="Wortman J.R."/>
            <person name="Bidwell S.L."/>
            <person name="Alsmark U.C.M."/>
            <person name="Besteiro S."/>
            <person name="Sicheritz-Ponten T."/>
            <person name="Noel C.J."/>
            <person name="Dacks J.B."/>
            <person name="Foster P.G."/>
            <person name="Simillion C."/>
            <person name="Van de Peer Y."/>
            <person name="Miranda-Saavedra D."/>
            <person name="Barton G.J."/>
            <person name="Westrop G.D."/>
            <person name="Mueller S."/>
            <person name="Dessi D."/>
            <person name="Fiori P.L."/>
            <person name="Ren Q."/>
            <person name="Paulsen I."/>
            <person name="Zhang H."/>
            <person name="Bastida-Corcuera F.D."/>
            <person name="Simoes-Barbosa A."/>
            <person name="Brown M.T."/>
            <person name="Hayes R.D."/>
            <person name="Mukherjee M."/>
            <person name="Okumura C.Y."/>
            <person name="Schneider R."/>
            <person name="Smith A.J."/>
            <person name="Vanacova S."/>
            <person name="Villalvazo M."/>
            <person name="Haas B.J."/>
            <person name="Pertea M."/>
            <person name="Feldblyum T.V."/>
            <person name="Utterback T.R."/>
            <person name="Shu C.L."/>
            <person name="Osoegawa K."/>
            <person name="de Jong P.J."/>
            <person name="Hrdy I."/>
            <person name="Horvathova L."/>
            <person name="Zubacova Z."/>
            <person name="Dolezal P."/>
            <person name="Malik S.B."/>
            <person name="Logsdon J.M. Jr."/>
            <person name="Henze K."/>
            <person name="Gupta A."/>
            <person name="Wang C.C."/>
            <person name="Dunne R.L."/>
            <person name="Upcroft J.A."/>
            <person name="Upcroft P."/>
            <person name="White O."/>
            <person name="Salzberg S.L."/>
            <person name="Tang P."/>
            <person name="Chiu C.-H."/>
            <person name="Lee Y.-S."/>
            <person name="Embley T.M."/>
            <person name="Coombs G.H."/>
            <person name="Mottram J.C."/>
            <person name="Tachezy J."/>
            <person name="Fraser-Liggett C.M."/>
            <person name="Johnson P.J."/>
        </authorList>
    </citation>
    <scope>NUCLEOTIDE SEQUENCE [LARGE SCALE GENOMIC DNA]</scope>
    <source>
        <strain evidence="2">G3</strain>
    </source>
</reference>
<gene>
    <name evidence="2" type="ORF">TVAG_260000</name>
</gene>
<keyword evidence="3" id="KW-1185">Reference proteome</keyword>
<keyword evidence="1" id="KW-0175">Coiled coil</keyword>
<feature type="coiled-coil region" evidence="1">
    <location>
        <begin position="29"/>
        <end position="108"/>
    </location>
</feature>
<feature type="coiled-coil region" evidence="1">
    <location>
        <begin position="214"/>
        <end position="269"/>
    </location>
</feature>
<dbReference type="SMR" id="A2E8T3"/>
<dbReference type="VEuPathDB" id="TrichDB:TVAG_260000"/>
<evidence type="ECO:0000313" key="2">
    <source>
        <dbReference type="EMBL" id="EAY10915.1"/>
    </source>
</evidence>
<reference evidence="2" key="1">
    <citation type="submission" date="2006-10" db="EMBL/GenBank/DDBJ databases">
        <authorList>
            <person name="Amadeo P."/>
            <person name="Zhao Q."/>
            <person name="Wortman J."/>
            <person name="Fraser-Liggett C."/>
            <person name="Carlton J."/>
        </authorList>
    </citation>
    <scope>NUCLEOTIDE SEQUENCE</scope>
    <source>
        <strain evidence="2">G3</strain>
    </source>
</reference>